<feature type="chain" id="PRO_5003315657" evidence="1">
    <location>
        <begin position="27"/>
        <end position="169"/>
    </location>
</feature>
<evidence type="ECO:0000256" key="1">
    <source>
        <dbReference type="SAM" id="SignalP"/>
    </source>
</evidence>
<dbReference type="HOGENOM" id="CLU_1578866_0_0_1"/>
<keyword evidence="3" id="KW-1185">Reference proteome</keyword>
<dbReference type="AlphaFoldDB" id="F4RZW1"/>
<dbReference type="Proteomes" id="UP000001072">
    <property type="component" value="Unassembled WGS sequence"/>
</dbReference>
<evidence type="ECO:0000313" key="2">
    <source>
        <dbReference type="EMBL" id="EGG02070.1"/>
    </source>
</evidence>
<dbReference type="InParanoid" id="F4RZW1"/>
<reference evidence="3" key="1">
    <citation type="journal article" date="2011" name="Proc. Natl. Acad. Sci. U.S.A.">
        <title>Obligate biotrophy features unraveled by the genomic analysis of rust fungi.</title>
        <authorList>
            <person name="Duplessis S."/>
            <person name="Cuomo C.A."/>
            <person name="Lin Y.-C."/>
            <person name="Aerts A."/>
            <person name="Tisserant E."/>
            <person name="Veneault-Fourrey C."/>
            <person name="Joly D.L."/>
            <person name="Hacquard S."/>
            <person name="Amselem J."/>
            <person name="Cantarel B.L."/>
            <person name="Chiu R."/>
            <person name="Coutinho P.M."/>
            <person name="Feau N."/>
            <person name="Field M."/>
            <person name="Frey P."/>
            <person name="Gelhaye E."/>
            <person name="Goldberg J."/>
            <person name="Grabherr M.G."/>
            <person name="Kodira C.D."/>
            <person name="Kohler A."/>
            <person name="Kuees U."/>
            <person name="Lindquist E.A."/>
            <person name="Lucas S.M."/>
            <person name="Mago R."/>
            <person name="Mauceli E."/>
            <person name="Morin E."/>
            <person name="Murat C."/>
            <person name="Pangilinan J.L."/>
            <person name="Park R."/>
            <person name="Pearson M."/>
            <person name="Quesneville H."/>
            <person name="Rouhier N."/>
            <person name="Sakthikumar S."/>
            <person name="Salamov A.A."/>
            <person name="Schmutz J."/>
            <person name="Selles B."/>
            <person name="Shapiro H."/>
            <person name="Tanguay P."/>
            <person name="Tuskan G.A."/>
            <person name="Henrissat B."/>
            <person name="Van de Peer Y."/>
            <person name="Rouze P."/>
            <person name="Ellis J.G."/>
            <person name="Dodds P.N."/>
            <person name="Schein J.E."/>
            <person name="Zhong S."/>
            <person name="Hamelin R.C."/>
            <person name="Grigoriev I.V."/>
            <person name="Szabo L.J."/>
            <person name="Martin F."/>
        </authorList>
    </citation>
    <scope>NUCLEOTIDE SEQUENCE [LARGE SCALE GENOMIC DNA]</scope>
    <source>
        <strain evidence="3">98AG31 / pathotype 3-4-7</strain>
    </source>
</reference>
<proteinExistence type="predicted"/>
<dbReference type="GeneID" id="18924090"/>
<accession>F4RZW1</accession>
<dbReference type="VEuPathDB" id="FungiDB:MELLADRAFT_110461"/>
<dbReference type="RefSeq" id="XP_007414607.1">
    <property type="nucleotide sequence ID" value="XM_007414545.1"/>
</dbReference>
<keyword evidence="1" id="KW-0732">Signal</keyword>
<gene>
    <name evidence="2" type="ORF">MELLADRAFT_110461</name>
</gene>
<protein>
    <submittedName>
        <fullName evidence="2">Secreted protein</fullName>
    </submittedName>
</protein>
<organism evidence="3">
    <name type="scientific">Melampsora larici-populina (strain 98AG31 / pathotype 3-4-7)</name>
    <name type="common">Poplar leaf rust fungus</name>
    <dbReference type="NCBI Taxonomy" id="747676"/>
    <lineage>
        <taxon>Eukaryota</taxon>
        <taxon>Fungi</taxon>
        <taxon>Dikarya</taxon>
        <taxon>Basidiomycota</taxon>
        <taxon>Pucciniomycotina</taxon>
        <taxon>Pucciniomycetes</taxon>
        <taxon>Pucciniales</taxon>
        <taxon>Melampsoraceae</taxon>
        <taxon>Melampsora</taxon>
    </lineage>
</organism>
<feature type="signal peptide" evidence="1">
    <location>
        <begin position="1"/>
        <end position="26"/>
    </location>
</feature>
<dbReference type="EMBL" id="GL883133">
    <property type="protein sequence ID" value="EGG02070.1"/>
    <property type="molecule type" value="Genomic_DNA"/>
</dbReference>
<name>F4RZW1_MELLP</name>
<evidence type="ECO:0000313" key="3">
    <source>
        <dbReference type="Proteomes" id="UP000001072"/>
    </source>
</evidence>
<dbReference type="KEGG" id="mlr:MELLADRAFT_110461"/>
<sequence length="169" mass="18780">MPNSQANLSKIFYLWLFIATMSQVSGKNAATYLINWRTTAALTKPSGQAKLLMVQEGTCKRPNIDSNFSALFSADSIPTKWKMDMTHAKDDPFTDHEGQCRSRSKVTLAISQDDISIHIHLNHLCSDSACHVDNLSGQFSCSVLKAPDNTDQFFSIGPIKTAKEHKCTR</sequence>